<keyword evidence="13" id="KW-0865">Zymogen</keyword>
<dbReference type="SMART" id="SM00944">
    <property type="entry name" value="Pro-kuma_activ"/>
    <property type="match status" value="1"/>
</dbReference>
<evidence type="ECO:0000256" key="5">
    <source>
        <dbReference type="ARBA" id="ARBA00022525"/>
    </source>
</evidence>
<name>A0AAN7Y3Y2_9EURO</name>
<keyword evidence="5" id="KW-0964">Secreted</keyword>
<comment type="cofactor">
    <cofactor evidence="15">
        <name>Ca(2+)</name>
        <dbReference type="ChEBI" id="CHEBI:29108"/>
    </cofactor>
    <text evidence="15">Binds 1 Ca(2+) ion per subunit.</text>
</comment>
<evidence type="ECO:0000256" key="7">
    <source>
        <dbReference type="ARBA" id="ARBA00022723"/>
    </source>
</evidence>
<dbReference type="AlphaFoldDB" id="A0AAN7Y3Y2"/>
<evidence type="ECO:0000256" key="2">
    <source>
        <dbReference type="ARBA" id="ARBA00002451"/>
    </source>
</evidence>
<evidence type="ECO:0000256" key="6">
    <source>
        <dbReference type="ARBA" id="ARBA00022670"/>
    </source>
</evidence>
<keyword evidence="6 15" id="KW-0645">Protease</keyword>
<sequence>MRVSSVFAVLEAASAVVAGPVARSTYSVKGSHPVPRGWRQLDRAPADHTLELRLGLTQGDFAGLAKHLFEASDPQHRKYGQHLSAEAVHDFVRPAKEASDAVHEWLFANGILPKDIAYTPAKDWLKVILPVGKVEELLDTTYHVYVSDDGRSAVRTPEWSLPLHLHHYVSTIQPTNSFFGPRAQARMDKRKAEALMDTKNIAEYIPPRPNATTIDAVCNTTWVTPLCLRTLYGVADYTPQSTDKNTVAMNNFLGEVSIRSDTALYLQNFRPEALGAENEYPVISINGGTTNTVLNQTELKALTGIEGNLDDQTLIGVAWPTPLEIYSTGGEPPFTPDMTTPKNTNEPYLVWLDYLLSLPDPLPSVISTSYDDDEQTVPKDYAVQVCNALAQLGARGVSVLFASGDTGVGGAGECYTNDGRNASTFLPNFPSSCPYVTSVGGTYKFNPEVPVFRNRSTGLYTAGGGVSYYFSTPAYQVESLMTYFEKTGVVEKYAGLFDPNGRAYPDLSGQSLNFTIFYNGTLRPVSGTSASTPAVSGILALVNDALIAAGKPTLGFLNPWLYSGGYKAFNDVTTGSNYGCNTEGFPAVEGYDIATGWGTPNFKQILALRGVEVDGVNEVWEHWE</sequence>
<keyword evidence="11 15" id="KW-0106">Calcium</keyword>
<keyword evidence="19" id="KW-1185">Reference proteome</keyword>
<evidence type="ECO:0000256" key="12">
    <source>
        <dbReference type="ARBA" id="ARBA00023026"/>
    </source>
</evidence>
<feature type="binding site" evidence="15">
    <location>
        <position position="571"/>
    </location>
    <ligand>
        <name>Ca(2+)</name>
        <dbReference type="ChEBI" id="CHEBI:29108"/>
    </ligand>
</feature>
<keyword evidence="9 15" id="KW-0378">Hydrolase</keyword>
<comment type="caution">
    <text evidence="18">The sequence shown here is derived from an EMBL/GenBank/DDBJ whole genome shotgun (WGS) entry which is preliminary data.</text>
</comment>
<dbReference type="Pfam" id="PF09286">
    <property type="entry name" value="Pro-kuma_activ"/>
    <property type="match status" value="1"/>
</dbReference>
<evidence type="ECO:0000313" key="19">
    <source>
        <dbReference type="Proteomes" id="UP001309876"/>
    </source>
</evidence>
<dbReference type="Gene3D" id="3.40.50.200">
    <property type="entry name" value="Peptidase S8/S53 domain"/>
    <property type="match status" value="1"/>
</dbReference>
<dbReference type="Proteomes" id="UP001309876">
    <property type="component" value="Unassembled WGS sequence"/>
</dbReference>
<dbReference type="CDD" id="cd11377">
    <property type="entry name" value="Pro-peptidase_S53"/>
    <property type="match status" value="1"/>
</dbReference>
<evidence type="ECO:0000256" key="9">
    <source>
        <dbReference type="ARBA" id="ARBA00022801"/>
    </source>
</evidence>
<dbReference type="InterPro" id="IPR000209">
    <property type="entry name" value="Peptidase_S8/S53_dom"/>
</dbReference>
<feature type="active site" description="Charge relay system" evidence="15">
    <location>
        <position position="310"/>
    </location>
</feature>
<evidence type="ECO:0000256" key="15">
    <source>
        <dbReference type="PROSITE-ProRule" id="PRU01032"/>
    </source>
</evidence>
<keyword evidence="12" id="KW-0843">Virulence</keyword>
<dbReference type="PANTHER" id="PTHR14218:SF39">
    <property type="entry name" value="PEPTIDASE S53 DOMAIN-CONTAINING PROTEIN"/>
    <property type="match status" value="1"/>
</dbReference>
<comment type="function">
    <text evidence="2">Secreted tripeptidyl-peptidase which degrades proteins at acidic pHs and is involved in virulence.</text>
</comment>
<evidence type="ECO:0000256" key="10">
    <source>
        <dbReference type="ARBA" id="ARBA00022825"/>
    </source>
</evidence>
<dbReference type="EC" id="3.4.14.10" evidence="4"/>
<protein>
    <recommendedName>
        <fullName evidence="4">tripeptidyl-peptidase II</fullName>
        <ecNumber evidence="4">3.4.14.10</ecNumber>
    </recommendedName>
</protein>
<comment type="catalytic activity">
    <reaction evidence="1">
        <text>Release of an N-terminal tripeptide from a polypeptide.</text>
        <dbReference type="EC" id="3.4.14.10"/>
    </reaction>
</comment>
<evidence type="ECO:0000259" key="17">
    <source>
        <dbReference type="PROSITE" id="PS51695"/>
    </source>
</evidence>
<dbReference type="PROSITE" id="PS00138">
    <property type="entry name" value="SUBTILASE_SER"/>
    <property type="match status" value="1"/>
</dbReference>
<evidence type="ECO:0000256" key="3">
    <source>
        <dbReference type="ARBA" id="ARBA00004239"/>
    </source>
</evidence>
<evidence type="ECO:0000256" key="1">
    <source>
        <dbReference type="ARBA" id="ARBA00001910"/>
    </source>
</evidence>
<reference evidence="18 19" key="1">
    <citation type="submission" date="2023-08" db="EMBL/GenBank/DDBJ databases">
        <title>Black Yeasts Isolated from many extreme environments.</title>
        <authorList>
            <person name="Coleine C."/>
            <person name="Stajich J.E."/>
            <person name="Selbmann L."/>
        </authorList>
    </citation>
    <scope>NUCLEOTIDE SEQUENCE [LARGE SCALE GENOMIC DNA]</scope>
    <source>
        <strain evidence="18 19">CCFEE 5910</strain>
    </source>
</reference>
<dbReference type="GO" id="GO:0005576">
    <property type="term" value="C:extracellular region"/>
    <property type="evidence" value="ECO:0007669"/>
    <property type="project" value="UniProtKB-SubCell"/>
</dbReference>
<evidence type="ECO:0000256" key="8">
    <source>
        <dbReference type="ARBA" id="ARBA00022729"/>
    </source>
</evidence>
<dbReference type="PROSITE" id="PS51695">
    <property type="entry name" value="SEDOLISIN"/>
    <property type="match status" value="1"/>
</dbReference>
<feature type="chain" id="PRO_5042842044" description="tripeptidyl-peptidase II" evidence="16">
    <location>
        <begin position="19"/>
        <end position="624"/>
    </location>
</feature>
<evidence type="ECO:0000256" key="14">
    <source>
        <dbReference type="ARBA" id="ARBA00023180"/>
    </source>
</evidence>
<dbReference type="GO" id="GO:0046872">
    <property type="term" value="F:metal ion binding"/>
    <property type="evidence" value="ECO:0007669"/>
    <property type="project" value="UniProtKB-UniRule"/>
</dbReference>
<dbReference type="SUPFAM" id="SSF54897">
    <property type="entry name" value="Protease propeptides/inhibitors"/>
    <property type="match status" value="1"/>
</dbReference>
<dbReference type="PANTHER" id="PTHR14218">
    <property type="entry name" value="PROTEASE S8 TRIPEPTIDYL PEPTIDASE I CLN2"/>
    <property type="match status" value="1"/>
</dbReference>
<dbReference type="FunFam" id="3.40.50.200:FF:000015">
    <property type="entry name" value="Tripeptidyl peptidase A"/>
    <property type="match status" value="1"/>
</dbReference>
<dbReference type="GO" id="GO:0006508">
    <property type="term" value="P:proteolysis"/>
    <property type="evidence" value="ECO:0007669"/>
    <property type="project" value="UniProtKB-KW"/>
</dbReference>
<feature type="binding site" evidence="15">
    <location>
        <position position="572"/>
    </location>
    <ligand>
        <name>Ca(2+)</name>
        <dbReference type="ChEBI" id="CHEBI:29108"/>
    </ligand>
</feature>
<dbReference type="InterPro" id="IPR050819">
    <property type="entry name" value="Tripeptidyl-peptidase_I"/>
</dbReference>
<feature type="signal peptide" evidence="16">
    <location>
        <begin position="1"/>
        <end position="18"/>
    </location>
</feature>
<evidence type="ECO:0000256" key="16">
    <source>
        <dbReference type="SAM" id="SignalP"/>
    </source>
</evidence>
<comment type="subcellular location">
    <subcellularLocation>
        <location evidence="3">Secreted</location>
        <location evidence="3">Extracellular space</location>
    </subcellularLocation>
</comment>
<dbReference type="InterPro" id="IPR015366">
    <property type="entry name" value="S53_propep"/>
</dbReference>
<dbReference type="InterPro" id="IPR030400">
    <property type="entry name" value="Sedolisin_dom"/>
</dbReference>
<dbReference type="InterPro" id="IPR023828">
    <property type="entry name" value="Peptidase_S8_Ser-AS"/>
</dbReference>
<organism evidence="18 19">
    <name type="scientific">Lithohypha guttulata</name>
    <dbReference type="NCBI Taxonomy" id="1690604"/>
    <lineage>
        <taxon>Eukaryota</taxon>
        <taxon>Fungi</taxon>
        <taxon>Dikarya</taxon>
        <taxon>Ascomycota</taxon>
        <taxon>Pezizomycotina</taxon>
        <taxon>Eurotiomycetes</taxon>
        <taxon>Chaetothyriomycetidae</taxon>
        <taxon>Chaetothyriales</taxon>
        <taxon>Trichomeriaceae</taxon>
        <taxon>Lithohypha</taxon>
    </lineage>
</organism>
<evidence type="ECO:0000256" key="11">
    <source>
        <dbReference type="ARBA" id="ARBA00022837"/>
    </source>
</evidence>
<evidence type="ECO:0000256" key="13">
    <source>
        <dbReference type="ARBA" id="ARBA00023145"/>
    </source>
</evidence>
<keyword evidence="8 16" id="KW-0732">Signal</keyword>
<accession>A0AAN7Y3Y2</accession>
<feature type="binding site" evidence="15">
    <location>
        <position position="590"/>
    </location>
    <ligand>
        <name>Ca(2+)</name>
        <dbReference type="ChEBI" id="CHEBI:29108"/>
    </ligand>
</feature>
<keyword evidence="7 15" id="KW-0479">Metal-binding</keyword>
<feature type="active site" description="Charge relay system" evidence="15">
    <location>
        <position position="306"/>
    </location>
</feature>
<keyword evidence="14" id="KW-0325">Glycoprotein</keyword>
<dbReference type="SUPFAM" id="SSF52743">
    <property type="entry name" value="Subtilisin-like"/>
    <property type="match status" value="1"/>
</dbReference>
<gene>
    <name evidence="18" type="ORF">LTR05_007667</name>
</gene>
<feature type="active site" description="Charge relay system" evidence="15">
    <location>
        <position position="529"/>
    </location>
</feature>
<keyword evidence="10 15" id="KW-0720">Serine protease</keyword>
<dbReference type="CDD" id="cd04056">
    <property type="entry name" value="Peptidases_S53"/>
    <property type="match status" value="1"/>
</dbReference>
<proteinExistence type="predicted"/>
<dbReference type="Pfam" id="PF00082">
    <property type="entry name" value="Peptidase_S8"/>
    <property type="match status" value="1"/>
</dbReference>
<evidence type="ECO:0000313" key="18">
    <source>
        <dbReference type="EMBL" id="KAK5081536.1"/>
    </source>
</evidence>
<dbReference type="GO" id="GO:0004252">
    <property type="term" value="F:serine-type endopeptidase activity"/>
    <property type="evidence" value="ECO:0007669"/>
    <property type="project" value="UniProtKB-UniRule"/>
</dbReference>
<dbReference type="EMBL" id="JAVRRJ010000009">
    <property type="protein sequence ID" value="KAK5081536.1"/>
    <property type="molecule type" value="Genomic_DNA"/>
</dbReference>
<feature type="domain" description="Peptidase S53" evidence="17">
    <location>
        <begin position="222"/>
        <end position="612"/>
    </location>
</feature>
<evidence type="ECO:0000256" key="4">
    <source>
        <dbReference type="ARBA" id="ARBA00012462"/>
    </source>
</evidence>
<dbReference type="GO" id="GO:0008240">
    <property type="term" value="F:tripeptidyl-peptidase activity"/>
    <property type="evidence" value="ECO:0007669"/>
    <property type="project" value="UniProtKB-EC"/>
</dbReference>
<dbReference type="InterPro" id="IPR036852">
    <property type="entry name" value="Peptidase_S8/S53_dom_sf"/>
</dbReference>
<feature type="binding site" evidence="15">
    <location>
        <position position="592"/>
    </location>
    <ligand>
        <name>Ca(2+)</name>
        <dbReference type="ChEBI" id="CHEBI:29108"/>
    </ligand>
</feature>